<accession>A0A1L8RDA4</accession>
<dbReference type="InterPro" id="IPR003425">
    <property type="entry name" value="CCB3/YggT"/>
</dbReference>
<dbReference type="STRING" id="214095.RU97_GL002513"/>
<keyword evidence="1" id="KW-1133">Transmembrane helix</keyword>
<dbReference type="Proteomes" id="UP000181884">
    <property type="component" value="Unassembled WGS sequence"/>
</dbReference>
<organism evidence="2 3">
    <name type="scientific">Enterococcus canis</name>
    <dbReference type="NCBI Taxonomy" id="214095"/>
    <lineage>
        <taxon>Bacteria</taxon>
        <taxon>Bacillati</taxon>
        <taxon>Bacillota</taxon>
        <taxon>Bacilli</taxon>
        <taxon>Lactobacillales</taxon>
        <taxon>Enterococcaceae</taxon>
        <taxon>Enterococcus</taxon>
    </lineage>
</organism>
<keyword evidence="1" id="KW-0472">Membrane</keyword>
<protein>
    <submittedName>
        <fullName evidence="2">Cell division protein YlmG</fullName>
    </submittedName>
</protein>
<feature type="transmembrane region" description="Helical" evidence="1">
    <location>
        <begin position="12"/>
        <end position="32"/>
    </location>
</feature>
<comment type="caution">
    <text evidence="2">The sequence shown here is derived from an EMBL/GenBank/DDBJ whole genome shotgun (WGS) entry which is preliminary data.</text>
</comment>
<keyword evidence="3" id="KW-1185">Reference proteome</keyword>
<dbReference type="Pfam" id="PF02325">
    <property type="entry name" value="CCB3_YggT"/>
    <property type="match status" value="1"/>
</dbReference>
<evidence type="ECO:0000313" key="3">
    <source>
        <dbReference type="Proteomes" id="UP000181884"/>
    </source>
</evidence>
<proteinExistence type="predicted"/>
<reference evidence="2 3" key="1">
    <citation type="submission" date="2014-12" db="EMBL/GenBank/DDBJ databases">
        <title>Draft genome sequences of 29 type strains of Enterococci.</title>
        <authorList>
            <person name="Zhong Z."/>
            <person name="Sun Z."/>
            <person name="Liu W."/>
            <person name="Zhang W."/>
            <person name="Zhang H."/>
        </authorList>
    </citation>
    <scope>NUCLEOTIDE SEQUENCE [LARGE SCALE GENOMIC DNA]</scope>
    <source>
        <strain evidence="2 3">DSM 17029</strain>
    </source>
</reference>
<keyword evidence="2" id="KW-0132">Cell division</keyword>
<dbReference type="GO" id="GO:0051301">
    <property type="term" value="P:cell division"/>
    <property type="evidence" value="ECO:0007669"/>
    <property type="project" value="UniProtKB-KW"/>
</dbReference>
<dbReference type="EMBL" id="JXKH01000007">
    <property type="protein sequence ID" value="OJG17723.1"/>
    <property type="molecule type" value="Genomic_DNA"/>
</dbReference>
<evidence type="ECO:0000256" key="1">
    <source>
        <dbReference type="SAM" id="Phobius"/>
    </source>
</evidence>
<dbReference type="RefSeq" id="WP_245631219.1">
    <property type="nucleotide sequence ID" value="NZ_JXKH01000007.1"/>
</dbReference>
<gene>
    <name evidence="2" type="ORF">RU97_GL002513</name>
</gene>
<name>A0A1L8RDA4_9ENTE</name>
<keyword evidence="2" id="KW-0131">Cell cycle</keyword>
<evidence type="ECO:0000313" key="2">
    <source>
        <dbReference type="EMBL" id="OJG17723.1"/>
    </source>
</evidence>
<keyword evidence="1" id="KW-0812">Transmembrane</keyword>
<sequence length="87" mass="9755">MYQLLSLLNDAVQIYTFILVIYALLSWFPGAYDSAFGRLIAKISEPYLSLFDRLNLHIGMIDFTIIVAVVVLQLAAGGLSIILRMFV</sequence>
<dbReference type="AlphaFoldDB" id="A0A1L8RDA4"/>
<feature type="transmembrane region" description="Helical" evidence="1">
    <location>
        <begin position="63"/>
        <end position="86"/>
    </location>
</feature>
<dbReference type="GO" id="GO:0016020">
    <property type="term" value="C:membrane"/>
    <property type="evidence" value="ECO:0007669"/>
    <property type="project" value="InterPro"/>
</dbReference>